<name>A0A4R9LNM1_9LEPT</name>
<dbReference type="Proteomes" id="UP000298264">
    <property type="component" value="Unassembled WGS sequence"/>
</dbReference>
<feature type="signal peptide" evidence="3">
    <location>
        <begin position="1"/>
        <end position="22"/>
    </location>
</feature>
<evidence type="ECO:0008006" key="6">
    <source>
        <dbReference type="Google" id="ProtNLM"/>
    </source>
</evidence>
<dbReference type="AlphaFoldDB" id="A0A4R9LNM1"/>
<dbReference type="RefSeq" id="WP_135765279.1">
    <property type="nucleotide sequence ID" value="NZ_RQHV01000061.1"/>
</dbReference>
<dbReference type="Gene3D" id="2.20.110.10">
    <property type="entry name" value="Histone H3 K4-specific methyltransferase SET7/9 N-terminal domain"/>
    <property type="match status" value="2"/>
</dbReference>
<proteinExistence type="predicted"/>
<dbReference type="SMART" id="SM00698">
    <property type="entry name" value="MORN"/>
    <property type="match status" value="3"/>
</dbReference>
<evidence type="ECO:0000256" key="3">
    <source>
        <dbReference type="SAM" id="SignalP"/>
    </source>
</evidence>
<dbReference type="SUPFAM" id="SSF82185">
    <property type="entry name" value="Histone H3 K4-specific methyltransferase SET7/9 N-terminal domain"/>
    <property type="match status" value="1"/>
</dbReference>
<dbReference type="EMBL" id="RQHV01000061">
    <property type="protein sequence ID" value="TGN08327.1"/>
    <property type="molecule type" value="Genomic_DNA"/>
</dbReference>
<keyword evidence="1" id="KW-0677">Repeat</keyword>
<organism evidence="4 5">
    <name type="scientific">Leptospira ilyithenensis</name>
    <dbReference type="NCBI Taxonomy" id="2484901"/>
    <lineage>
        <taxon>Bacteria</taxon>
        <taxon>Pseudomonadati</taxon>
        <taxon>Spirochaetota</taxon>
        <taxon>Spirochaetia</taxon>
        <taxon>Leptospirales</taxon>
        <taxon>Leptospiraceae</taxon>
        <taxon>Leptospira</taxon>
    </lineage>
</organism>
<reference evidence="4" key="1">
    <citation type="journal article" date="2019" name="PLoS Negl. Trop. Dis.">
        <title>Revisiting the worldwide diversity of Leptospira species in the environment.</title>
        <authorList>
            <person name="Vincent A.T."/>
            <person name="Schiettekatte O."/>
            <person name="Bourhy P."/>
            <person name="Veyrier F.J."/>
            <person name="Picardeau M."/>
        </authorList>
    </citation>
    <scope>NUCLEOTIDE SEQUENCE [LARGE SCALE GENOMIC DNA]</scope>
    <source>
        <strain evidence="4">201400974</strain>
    </source>
</reference>
<dbReference type="Pfam" id="PF02493">
    <property type="entry name" value="MORN"/>
    <property type="match status" value="4"/>
</dbReference>
<keyword evidence="5" id="KW-1185">Reference proteome</keyword>
<protein>
    <recommendedName>
        <fullName evidence="6">Membrane-binding protein</fullName>
    </recommendedName>
</protein>
<keyword evidence="3" id="KW-0732">Signal</keyword>
<gene>
    <name evidence="4" type="ORF">EHS11_15575</name>
</gene>
<dbReference type="InterPro" id="IPR003409">
    <property type="entry name" value="MORN"/>
</dbReference>
<dbReference type="PANTHER" id="PTHR43215">
    <property type="entry name" value="RADIAL SPOKE HEAD 1 HOMOLOG"/>
    <property type="match status" value="1"/>
</dbReference>
<accession>A0A4R9LNM1</accession>
<evidence type="ECO:0000313" key="5">
    <source>
        <dbReference type="Proteomes" id="UP000298264"/>
    </source>
</evidence>
<dbReference type="OrthoDB" id="7159040at2"/>
<dbReference type="PANTHER" id="PTHR43215:SF14">
    <property type="entry name" value="RADIAL SPOKE HEAD 1 HOMOLOG"/>
    <property type="match status" value="1"/>
</dbReference>
<evidence type="ECO:0000256" key="1">
    <source>
        <dbReference type="ARBA" id="ARBA00022737"/>
    </source>
</evidence>
<comment type="caution">
    <text evidence="4">The sequence shown here is derived from an EMBL/GenBank/DDBJ whole genome shotgun (WGS) entry which is preliminary data.</text>
</comment>
<feature type="region of interest" description="Disordered" evidence="2">
    <location>
        <begin position="31"/>
        <end position="60"/>
    </location>
</feature>
<evidence type="ECO:0000256" key="2">
    <source>
        <dbReference type="SAM" id="MobiDB-lite"/>
    </source>
</evidence>
<sequence>MKSLFWKRTLSLLIFGSFFYFISCSSTPKEGEANKEGTEQSSRSVENIDVQDPNKQDSNEKKFGCVEGDCVNGIGKYIYENGDIYQGSFKNDQREGQGNFVYTDGEKFSGIYKEDKRSGPGEYQFKNGDKYIGEFKDGGINGKGTYSFKDGKSLNGDFSNDGMEGTGTLIEDGKPRNCKIQARKLLCE</sequence>
<evidence type="ECO:0000313" key="4">
    <source>
        <dbReference type="EMBL" id="TGN08327.1"/>
    </source>
</evidence>
<feature type="chain" id="PRO_5020358874" description="Membrane-binding protein" evidence="3">
    <location>
        <begin position="23"/>
        <end position="188"/>
    </location>
</feature>